<feature type="compositionally biased region" description="Pro residues" evidence="1">
    <location>
        <begin position="694"/>
        <end position="707"/>
    </location>
</feature>
<feature type="region of interest" description="Disordered" evidence="1">
    <location>
        <begin position="400"/>
        <end position="997"/>
    </location>
</feature>
<evidence type="ECO:0000256" key="1">
    <source>
        <dbReference type="SAM" id="MobiDB-lite"/>
    </source>
</evidence>
<reference evidence="2 3" key="1">
    <citation type="journal article" date="2016" name="Mol. Biol. Evol.">
        <title>Comparative Genomics of Early-Diverging Mushroom-Forming Fungi Provides Insights into the Origins of Lignocellulose Decay Capabilities.</title>
        <authorList>
            <person name="Nagy L.G."/>
            <person name="Riley R."/>
            <person name="Tritt A."/>
            <person name="Adam C."/>
            <person name="Daum C."/>
            <person name="Floudas D."/>
            <person name="Sun H."/>
            <person name="Yadav J.S."/>
            <person name="Pangilinan J."/>
            <person name="Larsson K.H."/>
            <person name="Matsuura K."/>
            <person name="Barry K."/>
            <person name="Labutti K."/>
            <person name="Kuo R."/>
            <person name="Ohm R.A."/>
            <person name="Bhattacharya S.S."/>
            <person name="Shirouzu T."/>
            <person name="Yoshinaga Y."/>
            <person name="Martin F.M."/>
            <person name="Grigoriev I.V."/>
            <person name="Hibbett D.S."/>
        </authorList>
    </citation>
    <scope>NUCLEOTIDE SEQUENCE [LARGE SCALE GENOMIC DNA]</scope>
    <source>
        <strain evidence="2 3">HHB12733</strain>
    </source>
</reference>
<dbReference type="STRING" id="1353952.A0A165DZS2"/>
<feature type="compositionally biased region" description="Low complexity" evidence="1">
    <location>
        <begin position="207"/>
        <end position="220"/>
    </location>
</feature>
<feature type="compositionally biased region" description="Low complexity" evidence="1">
    <location>
        <begin position="592"/>
        <end position="616"/>
    </location>
</feature>
<feature type="compositionally biased region" description="Low complexity" evidence="1">
    <location>
        <begin position="82"/>
        <end position="93"/>
    </location>
</feature>
<protein>
    <recommendedName>
        <fullName evidence="4">PH domain-containing protein</fullName>
    </recommendedName>
</protein>
<feature type="compositionally biased region" description="Polar residues" evidence="1">
    <location>
        <begin position="188"/>
        <end position="197"/>
    </location>
</feature>
<dbReference type="EMBL" id="KV424028">
    <property type="protein sequence ID" value="KZT53816.1"/>
    <property type="molecule type" value="Genomic_DNA"/>
</dbReference>
<feature type="compositionally biased region" description="Pro residues" evidence="1">
    <location>
        <begin position="789"/>
        <end position="798"/>
    </location>
</feature>
<dbReference type="Proteomes" id="UP000076842">
    <property type="component" value="Unassembled WGS sequence"/>
</dbReference>
<proteinExistence type="predicted"/>
<keyword evidence="3" id="KW-1185">Reference proteome</keyword>
<feature type="compositionally biased region" description="Low complexity" evidence="1">
    <location>
        <begin position="746"/>
        <end position="761"/>
    </location>
</feature>
<dbReference type="AlphaFoldDB" id="A0A165DZS2"/>
<evidence type="ECO:0000313" key="2">
    <source>
        <dbReference type="EMBL" id="KZT53816.1"/>
    </source>
</evidence>
<feature type="compositionally biased region" description="Basic and acidic residues" evidence="1">
    <location>
        <begin position="859"/>
        <end position="869"/>
    </location>
</feature>
<feature type="compositionally biased region" description="Basic and acidic residues" evidence="1">
    <location>
        <begin position="922"/>
        <end position="948"/>
    </location>
</feature>
<gene>
    <name evidence="2" type="ORF">CALCODRAFT_511173</name>
</gene>
<feature type="compositionally biased region" description="Basic and acidic residues" evidence="1">
    <location>
        <begin position="511"/>
        <end position="520"/>
    </location>
</feature>
<feature type="compositionally biased region" description="Low complexity" evidence="1">
    <location>
        <begin position="663"/>
        <end position="684"/>
    </location>
</feature>
<feature type="compositionally biased region" description="Pro residues" evidence="1">
    <location>
        <begin position="424"/>
        <end position="440"/>
    </location>
</feature>
<evidence type="ECO:0000313" key="3">
    <source>
        <dbReference type="Proteomes" id="UP000076842"/>
    </source>
</evidence>
<feature type="compositionally biased region" description="Polar residues" evidence="1">
    <location>
        <begin position="987"/>
        <end position="997"/>
    </location>
</feature>
<feature type="region of interest" description="Disordered" evidence="1">
    <location>
        <begin position="1"/>
        <end position="241"/>
    </location>
</feature>
<sequence length="997" mass="102430">MRRRSFLPSASGPSGPSTPGTSGPSRPAAPAPAPPTRAFSLFRRPPPAPPPRAPAPLATQRARQDTDELSVLDITARPPSVRSGEAPGAGRAPAEGRERSAEGRGEEQEESERSRLREEAARSLGWAHAGSAPPGPSEAGAVGAPSASTGNAAPPLGVGVGVGGGGAAAKSSFLPMPGKGGRRHSIQALLSSAHTHSPTPPAPAPAPAAGVGAPGEAGPARPRPADRLSATHGPAPPFPSPLSAFNTASALHASPALFPPAPGLFGLRKPRPRLLLLTPQGALHVFPGRNPGPRQREADRLDLVAAEGGSVSAVLLDPRSGAGKKQQHGEEHMLRVDGLAAGKPGGAGAKTSWTFALGSRAEMGEWIRVIERVLEGSRAPPKPPPAAASVDSAPGEGRAFELLRPSLPGPTLSYPSAFRAHTPAPSPSPSPSPSSRPSPEPTEHAPPLASTSSRTKRQSRAPEPRSTSPITALPIGPKPRLSTRPSTAPSRKSLPPPAPPGSGAGAPPTVDPRDPAGGRDRHSRRRGSIGAGELGQPLRSPDSLFSPGPALTGPQPPIPPQQLGQHPFGASSTSLRDREVRESLPPPRRPRPGSVSGARPLSPAPSTSSALGAPPTRDGRRTPEAEAAAAQHPPLPSGGGPKELQGNTANLPHSPRRTRTPKRPSTAPSLPSPAGALPPTSAGSLKRRSGMLPPISPPPNHPIPAPPVELALSPSDIRSPRAERRLSAMSALPGPPTTNGTGGYVNGTRSRTGSAGGRTVRLLPDTPDAASPDLVGLGITSPNIQRRLTPPPRPPPTGALPALPVDTGSDEFGISTRAQKHRSLPASPTKSGNPPTYAALSQSPENVLGDSLVGGNSPHDFDSAVRRLQENATQQPAVPTIKTDTCGRKKGESFFEGPSPDLDAGETWDKPLRESSVLLGEDADRFWKEATKPSRPVSDADGRYERPSQDSGDIASTSTKTSFEAHPISYGTGVDMKNYEGRGVDTPTRNAGTVTRA</sequence>
<name>A0A165DZS2_9BASI</name>
<dbReference type="InParanoid" id="A0A165DZS2"/>
<evidence type="ECO:0008006" key="4">
    <source>
        <dbReference type="Google" id="ProtNLM"/>
    </source>
</evidence>
<feature type="compositionally biased region" description="Gly residues" evidence="1">
    <location>
        <begin position="158"/>
        <end position="167"/>
    </location>
</feature>
<accession>A0A165DZS2</accession>
<feature type="compositionally biased region" description="Low complexity" evidence="1">
    <location>
        <begin position="8"/>
        <end position="26"/>
    </location>
</feature>
<dbReference type="OrthoDB" id="10592726at2759"/>
<organism evidence="2 3">
    <name type="scientific">Calocera cornea HHB12733</name>
    <dbReference type="NCBI Taxonomy" id="1353952"/>
    <lineage>
        <taxon>Eukaryota</taxon>
        <taxon>Fungi</taxon>
        <taxon>Dikarya</taxon>
        <taxon>Basidiomycota</taxon>
        <taxon>Agaricomycotina</taxon>
        <taxon>Dacrymycetes</taxon>
        <taxon>Dacrymycetales</taxon>
        <taxon>Dacrymycetaceae</taxon>
        <taxon>Calocera</taxon>
    </lineage>
</organism>
<feature type="compositionally biased region" description="Basic and acidic residues" evidence="1">
    <location>
        <begin position="94"/>
        <end position="121"/>
    </location>
</feature>
<feature type="compositionally biased region" description="Polar residues" evidence="1">
    <location>
        <begin position="949"/>
        <end position="962"/>
    </location>
</feature>
<feature type="compositionally biased region" description="Pro residues" evidence="1">
    <location>
        <begin position="44"/>
        <end position="54"/>
    </location>
</feature>
<feature type="compositionally biased region" description="Polar residues" evidence="1">
    <location>
        <begin position="826"/>
        <end position="845"/>
    </location>
</feature>